<dbReference type="AlphaFoldDB" id="A0AAV9Y015"/>
<comment type="caution">
    <text evidence="3">The sequence shown here is derived from an EMBL/GenBank/DDBJ whole genome shotgun (WGS) entry which is preliminary data.</text>
</comment>
<protein>
    <submittedName>
        <fullName evidence="3">Coiled-coil protein</fullName>
    </submittedName>
</protein>
<keyword evidence="1" id="KW-0175">Coiled coil</keyword>
<dbReference type="Proteomes" id="UP001311799">
    <property type="component" value="Unassembled WGS sequence"/>
</dbReference>
<keyword evidence="4" id="KW-1185">Reference proteome</keyword>
<feature type="coiled-coil region" evidence="1">
    <location>
        <begin position="733"/>
        <end position="760"/>
    </location>
</feature>
<evidence type="ECO:0000256" key="2">
    <source>
        <dbReference type="SAM" id="MobiDB-lite"/>
    </source>
</evidence>
<feature type="coiled-coil region" evidence="1">
    <location>
        <begin position="629"/>
        <end position="707"/>
    </location>
</feature>
<organism evidence="3 4">
    <name type="scientific">Cryptosporidium xiaoi</name>
    <dbReference type="NCBI Taxonomy" id="659607"/>
    <lineage>
        <taxon>Eukaryota</taxon>
        <taxon>Sar</taxon>
        <taxon>Alveolata</taxon>
        <taxon>Apicomplexa</taxon>
        <taxon>Conoidasida</taxon>
        <taxon>Coccidia</taxon>
        <taxon>Eucoccidiorida</taxon>
        <taxon>Eimeriorina</taxon>
        <taxon>Cryptosporidiidae</taxon>
        <taxon>Cryptosporidium</taxon>
    </lineage>
</organism>
<gene>
    <name evidence="3" type="ORF">RS030_193002</name>
</gene>
<name>A0AAV9Y015_9CRYT</name>
<sequence length="978" mass="114467">MYKSAHENFFDFILKSHLNDPKLNFSRDLRSENANKEDKSFFTPKRDSKKTDDKHTPSRSNKKERKFTINNLDEYLKSDSSKTTNELLKELAQTVKEGQSLQKDVEVLKRVVFNQGSKSEFFYNFPNNLKVFDSSNYHLNYSSIPYFQNDADLLSNQPNNSTDSIFESKINLNGTTIKQIPSHSSNEVPLMSLHNCVSIERIYQLNLWLIRRIRQAKKVEASIKMMYLQLKVEFTDYVNSGSTVFEKLSREANKVYEFNIRQKSEIAEKKSLIMKLTDSLQLLKNENCKLIDEKKKLLSEKEDLESRIKTNNSHIEIENTNLMNSLISLEEKYKQSTAELEKVNNKSKELENFISKLENIGIIDKINEAKSHNCVDNKSLNEELIFLKDILKDKRRQEEQLHKNMILLSEENKRLESNLIELKGNIERKTKENSIIQSILECYRAKIGELEEKNNFLQLEVVEYQGKFNEEKKTINDSREKVALLDLEIKKYKDEIELKSSDLNNALSRLGQTFVELNETKQKVKEMNNRTDDYDSKLKSLVRENKELNDALSNQFQIIMKKDLELESIKKENEQLLKELENEKLVKNENEQKISRLEACNFKIENEKYEINKELKNRYIIEMKEKEYLEKIKRDYHEIKRELAIKENENADLRKEIDLTSNRLKKENIERINICEREIKEKYENEIINIEGKNKLIEMENQNLLEEVLEQKKMIQELIFEKIALSNEIISLKETIESDKQHFENSMEKLKNEIAAIQEIGGIQNTGKVNIDELVGFIDLYSSKLKSNIAPEVNGNLPPLELQQILQTTTAPSSNYLTSKRESFERQESSINDFLEPQAINSGKSTFFDIEASLSAQCEMAYIDILEQTRRFRSLSEKLKYLEDILRANDQKSVLEIIEENTTELEKIGIPSTVLLKGINPSKNKEEINKELSDFLTDTSQCWVSEAEVSRIILEDAHESRNKAAKARMMWIEKNIYN</sequence>
<dbReference type="EMBL" id="JAWDEY010000010">
    <property type="protein sequence ID" value="KAK6589914.1"/>
    <property type="molecule type" value="Genomic_DNA"/>
</dbReference>
<feature type="coiled-coil region" evidence="1">
    <location>
        <begin position="319"/>
        <end position="593"/>
    </location>
</feature>
<feature type="compositionally biased region" description="Basic and acidic residues" evidence="2">
    <location>
        <begin position="28"/>
        <end position="56"/>
    </location>
</feature>
<evidence type="ECO:0000313" key="4">
    <source>
        <dbReference type="Proteomes" id="UP001311799"/>
    </source>
</evidence>
<reference evidence="3 4" key="1">
    <citation type="submission" date="2023-10" db="EMBL/GenBank/DDBJ databases">
        <title>Comparative genomics analysis reveals potential genetic determinants of host preference in Cryptosporidium xiaoi.</title>
        <authorList>
            <person name="Xiao L."/>
            <person name="Li J."/>
        </authorList>
    </citation>
    <scope>NUCLEOTIDE SEQUENCE [LARGE SCALE GENOMIC DNA]</scope>
    <source>
        <strain evidence="3 4">52996</strain>
    </source>
</reference>
<evidence type="ECO:0000256" key="1">
    <source>
        <dbReference type="SAM" id="Coils"/>
    </source>
</evidence>
<proteinExistence type="predicted"/>
<accession>A0AAV9Y015</accession>
<feature type="region of interest" description="Disordered" evidence="2">
    <location>
        <begin position="28"/>
        <end position="63"/>
    </location>
</feature>
<evidence type="ECO:0000313" key="3">
    <source>
        <dbReference type="EMBL" id="KAK6589914.1"/>
    </source>
</evidence>